<dbReference type="AlphaFoldDB" id="A0A914RDE7"/>
<dbReference type="Proteomes" id="UP000887564">
    <property type="component" value="Unplaced"/>
</dbReference>
<organism evidence="1 2">
    <name type="scientific">Parascaris equorum</name>
    <name type="common">Equine roundworm</name>
    <dbReference type="NCBI Taxonomy" id="6256"/>
    <lineage>
        <taxon>Eukaryota</taxon>
        <taxon>Metazoa</taxon>
        <taxon>Ecdysozoa</taxon>
        <taxon>Nematoda</taxon>
        <taxon>Chromadorea</taxon>
        <taxon>Rhabditida</taxon>
        <taxon>Spirurina</taxon>
        <taxon>Ascaridomorpha</taxon>
        <taxon>Ascaridoidea</taxon>
        <taxon>Ascarididae</taxon>
        <taxon>Parascaris</taxon>
    </lineage>
</organism>
<evidence type="ECO:0000313" key="2">
    <source>
        <dbReference type="WBParaSite" id="PEQ_0000451801-mRNA-1"/>
    </source>
</evidence>
<name>A0A914RDE7_PAREQ</name>
<proteinExistence type="predicted"/>
<protein>
    <submittedName>
        <fullName evidence="2">Uncharacterized protein</fullName>
    </submittedName>
</protein>
<accession>A0A914RDE7</accession>
<keyword evidence="1" id="KW-1185">Reference proteome</keyword>
<dbReference type="WBParaSite" id="PEQ_0000451801-mRNA-1">
    <property type="protein sequence ID" value="PEQ_0000451801-mRNA-1"/>
    <property type="gene ID" value="PEQ_0000451801"/>
</dbReference>
<sequence length="65" mass="7221">MLIEEGISRLHRANDVYYNVLHYVSRGVMSELSEAASVLGAVAEIIMQSNVRIKINTLALVYGEL</sequence>
<evidence type="ECO:0000313" key="1">
    <source>
        <dbReference type="Proteomes" id="UP000887564"/>
    </source>
</evidence>
<reference evidence="2" key="1">
    <citation type="submission" date="2022-11" db="UniProtKB">
        <authorList>
            <consortium name="WormBaseParasite"/>
        </authorList>
    </citation>
    <scope>IDENTIFICATION</scope>
</reference>